<protein>
    <recommendedName>
        <fullName evidence="3">DUF952 domain-containing protein</fullName>
    </recommendedName>
</protein>
<dbReference type="InParanoid" id="D7FTN0"/>
<evidence type="ECO:0000313" key="2">
    <source>
        <dbReference type="Proteomes" id="UP000002630"/>
    </source>
</evidence>
<dbReference type="AlphaFoldDB" id="D7FTN0"/>
<gene>
    <name evidence="1" type="ORF">Esi_0252_0036</name>
</gene>
<evidence type="ECO:0008006" key="3">
    <source>
        <dbReference type="Google" id="ProtNLM"/>
    </source>
</evidence>
<dbReference type="Gene3D" id="3.20.170.20">
    <property type="entry name" value="Protein of unknown function DUF952"/>
    <property type="match status" value="1"/>
</dbReference>
<reference evidence="1 2" key="1">
    <citation type="journal article" date="2010" name="Nature">
        <title>The Ectocarpus genome and the independent evolution of multicellularity in brown algae.</title>
        <authorList>
            <person name="Cock J.M."/>
            <person name="Sterck L."/>
            <person name="Rouze P."/>
            <person name="Scornet D."/>
            <person name="Allen A.E."/>
            <person name="Amoutzias G."/>
            <person name="Anthouard V."/>
            <person name="Artiguenave F."/>
            <person name="Aury J.M."/>
            <person name="Badger J.H."/>
            <person name="Beszteri B."/>
            <person name="Billiau K."/>
            <person name="Bonnet E."/>
            <person name="Bothwell J.H."/>
            <person name="Bowler C."/>
            <person name="Boyen C."/>
            <person name="Brownlee C."/>
            <person name="Carrano C.J."/>
            <person name="Charrier B."/>
            <person name="Cho G.Y."/>
            <person name="Coelho S.M."/>
            <person name="Collen J."/>
            <person name="Corre E."/>
            <person name="Da Silva C."/>
            <person name="Delage L."/>
            <person name="Delaroque N."/>
            <person name="Dittami S.M."/>
            <person name="Doulbeau S."/>
            <person name="Elias M."/>
            <person name="Farnham G."/>
            <person name="Gachon C.M."/>
            <person name="Gschloessl B."/>
            <person name="Heesch S."/>
            <person name="Jabbari K."/>
            <person name="Jubin C."/>
            <person name="Kawai H."/>
            <person name="Kimura K."/>
            <person name="Kloareg B."/>
            <person name="Kupper F.C."/>
            <person name="Lang D."/>
            <person name="Le Bail A."/>
            <person name="Leblanc C."/>
            <person name="Lerouge P."/>
            <person name="Lohr M."/>
            <person name="Lopez P.J."/>
            <person name="Martens C."/>
            <person name="Maumus F."/>
            <person name="Michel G."/>
            <person name="Miranda-Saavedra D."/>
            <person name="Morales J."/>
            <person name="Moreau H."/>
            <person name="Motomura T."/>
            <person name="Nagasato C."/>
            <person name="Napoli C.A."/>
            <person name="Nelson D.R."/>
            <person name="Nyvall-Collen P."/>
            <person name="Peters A.F."/>
            <person name="Pommier C."/>
            <person name="Potin P."/>
            <person name="Poulain J."/>
            <person name="Quesneville H."/>
            <person name="Read B."/>
            <person name="Rensing S.A."/>
            <person name="Ritter A."/>
            <person name="Rousvoal S."/>
            <person name="Samanta M."/>
            <person name="Samson G."/>
            <person name="Schroeder D.C."/>
            <person name="Segurens B."/>
            <person name="Strittmatter M."/>
            <person name="Tonon T."/>
            <person name="Tregear J.W."/>
            <person name="Valentin K."/>
            <person name="von Dassow P."/>
            <person name="Yamagishi T."/>
            <person name="Van de Peer Y."/>
            <person name="Wincker P."/>
        </authorList>
    </citation>
    <scope>NUCLEOTIDE SEQUENCE [LARGE SCALE GENOMIC DNA]</scope>
    <source>
        <strain evidence="2">Ec32 / CCAP1310/4</strain>
    </source>
</reference>
<accession>D7FTN0</accession>
<dbReference type="EMBL" id="FN648434">
    <property type="protein sequence ID" value="CBJ31421.1"/>
    <property type="molecule type" value="Genomic_DNA"/>
</dbReference>
<dbReference type="OMA" id="FICLRID"/>
<evidence type="ECO:0000313" key="1">
    <source>
        <dbReference type="EMBL" id="CBJ31421.1"/>
    </source>
</evidence>
<name>D7FTN0_ECTSI</name>
<dbReference type="Proteomes" id="UP000002630">
    <property type="component" value="Linkage Group LG16"/>
</dbReference>
<dbReference type="eggNOG" id="ENOG502SDWH">
    <property type="taxonomic scope" value="Eukaryota"/>
</dbReference>
<dbReference type="OrthoDB" id="196627at2759"/>
<dbReference type="SUPFAM" id="SSF56399">
    <property type="entry name" value="ADP-ribosylation"/>
    <property type="match status" value="1"/>
</dbReference>
<organism evidence="1 2">
    <name type="scientific">Ectocarpus siliculosus</name>
    <name type="common">Brown alga</name>
    <name type="synonym">Conferva siliculosa</name>
    <dbReference type="NCBI Taxonomy" id="2880"/>
    <lineage>
        <taxon>Eukaryota</taxon>
        <taxon>Sar</taxon>
        <taxon>Stramenopiles</taxon>
        <taxon>Ochrophyta</taxon>
        <taxon>PX clade</taxon>
        <taxon>Phaeophyceae</taxon>
        <taxon>Ectocarpales</taxon>
        <taxon>Ectocarpaceae</taxon>
        <taxon>Ectocarpus</taxon>
    </lineage>
</organism>
<dbReference type="InterPro" id="IPR009297">
    <property type="entry name" value="DUF952"/>
</dbReference>
<sequence length="106" mass="11513">MGEKYIYHLVQGARWKDAGGDGYLPPTYEADGFIHATKEAGLLLPVANHFYTDVPGSFICLRIDTTVLKSEVRFEPGESALIGSNEAVIRHAKSCSLCWDAAVAPS</sequence>
<dbReference type="EMBL" id="FN649741">
    <property type="protein sequence ID" value="CBJ31421.1"/>
    <property type="molecule type" value="Genomic_DNA"/>
</dbReference>
<keyword evidence="2" id="KW-1185">Reference proteome</keyword>
<proteinExistence type="predicted"/>
<dbReference type="Pfam" id="PF06108">
    <property type="entry name" value="DUF952"/>
    <property type="match status" value="1"/>
</dbReference>